<keyword evidence="2 9" id="KW-0813">Transport</keyword>
<dbReference type="PROSITE" id="PS50928">
    <property type="entry name" value="ABC_TM1"/>
    <property type="match status" value="1"/>
</dbReference>
<keyword evidence="3" id="KW-1003">Cell membrane</keyword>
<dbReference type="GO" id="GO:0055085">
    <property type="term" value="P:transmembrane transport"/>
    <property type="evidence" value="ECO:0007669"/>
    <property type="project" value="InterPro"/>
</dbReference>
<keyword evidence="13" id="KW-1185">Reference proteome</keyword>
<name>A0A6L5Z503_9RHOB</name>
<evidence type="ECO:0000256" key="1">
    <source>
        <dbReference type="ARBA" id="ARBA00004651"/>
    </source>
</evidence>
<evidence type="ECO:0000256" key="2">
    <source>
        <dbReference type="ARBA" id="ARBA00022448"/>
    </source>
</evidence>
<evidence type="ECO:0000256" key="9">
    <source>
        <dbReference type="RuleBase" id="RU363032"/>
    </source>
</evidence>
<dbReference type="GO" id="GO:0015833">
    <property type="term" value="P:peptide transport"/>
    <property type="evidence" value="ECO:0007669"/>
    <property type="project" value="UniProtKB-KW"/>
</dbReference>
<keyword evidence="6" id="KW-0653">Protein transport</keyword>
<keyword evidence="4 9" id="KW-0812">Transmembrane</keyword>
<dbReference type="GO" id="GO:0005886">
    <property type="term" value="C:plasma membrane"/>
    <property type="evidence" value="ECO:0007669"/>
    <property type="project" value="UniProtKB-SubCell"/>
</dbReference>
<sequence length="341" mass="36983">MRRSTRGSICIEEGRARMTDKTPDTTASAPASNPRRRYALLTMLAGDRFASAAACFLLLLLFFAIFGPALIGGAEVRMNLGMRNAPPFSGENGLPYLLGADSLGRPILPRLMVAARTTLGISIGVVFLAMCVGSALGIVAGYYGGRLGGAIMRGADLVMSFPSLLLAVIVLYVLEPFVFNVVIVLAITRIPVFIRVARAEVLEVKQRLFVEAARSIGAGDWRILRLHITPVVLPTLFTVASLDLANVMLAESSLSFLGIGVQPPGVTWGLMVADGRNFLTTAWWLSFWPGLAILLTALSANLLSNWMRIAMDPKLRWRLEPEATRSSAILRRLFPARSQAR</sequence>
<reference evidence="12 13" key="1">
    <citation type="submission" date="2019-10" db="EMBL/GenBank/DDBJ databases">
        <title>Cognatihalovulum marinum gen. nov. sp. nov., a new member of the family Rhodobacteraceae isolated from deep seawater of the Northwest Indian Ocean.</title>
        <authorList>
            <person name="Ruan C."/>
            <person name="Wang J."/>
            <person name="Zheng X."/>
            <person name="Song L."/>
            <person name="Zhu Y."/>
            <person name="Huang Y."/>
            <person name="Lu Z."/>
            <person name="Du W."/>
            <person name="Huang L."/>
            <person name="Dai X."/>
        </authorList>
    </citation>
    <scope>NUCLEOTIDE SEQUENCE [LARGE SCALE GENOMIC DNA]</scope>
    <source>
        <strain evidence="12 13">2CG4</strain>
    </source>
</reference>
<dbReference type="Gene3D" id="1.10.3720.10">
    <property type="entry name" value="MetI-like"/>
    <property type="match status" value="1"/>
</dbReference>
<feature type="transmembrane region" description="Helical" evidence="9">
    <location>
        <begin position="231"/>
        <end position="261"/>
    </location>
</feature>
<dbReference type="Pfam" id="PF00528">
    <property type="entry name" value="BPD_transp_1"/>
    <property type="match status" value="1"/>
</dbReference>
<dbReference type="InterPro" id="IPR000515">
    <property type="entry name" value="MetI-like"/>
</dbReference>
<feature type="compositionally biased region" description="Basic and acidic residues" evidence="10">
    <location>
        <begin position="12"/>
        <end position="23"/>
    </location>
</feature>
<organism evidence="12 13">
    <name type="scientific">Halovulum marinum</name>
    <dbReference type="NCBI Taxonomy" id="2662447"/>
    <lineage>
        <taxon>Bacteria</taxon>
        <taxon>Pseudomonadati</taxon>
        <taxon>Pseudomonadota</taxon>
        <taxon>Alphaproteobacteria</taxon>
        <taxon>Rhodobacterales</taxon>
        <taxon>Paracoccaceae</taxon>
        <taxon>Halovulum</taxon>
    </lineage>
</organism>
<feature type="domain" description="ABC transmembrane type-1" evidence="11">
    <location>
        <begin position="115"/>
        <end position="304"/>
    </location>
</feature>
<comment type="subcellular location">
    <subcellularLocation>
        <location evidence="1 9">Cell membrane</location>
        <topology evidence="1 9">Multi-pass membrane protein</topology>
    </subcellularLocation>
</comment>
<evidence type="ECO:0000256" key="10">
    <source>
        <dbReference type="SAM" id="MobiDB-lite"/>
    </source>
</evidence>
<dbReference type="InterPro" id="IPR050366">
    <property type="entry name" value="BP-dependent_transpt_permease"/>
</dbReference>
<evidence type="ECO:0000256" key="8">
    <source>
        <dbReference type="ARBA" id="ARBA00023136"/>
    </source>
</evidence>
<feature type="region of interest" description="Disordered" evidence="10">
    <location>
        <begin position="12"/>
        <end position="32"/>
    </location>
</feature>
<protein>
    <submittedName>
        <fullName evidence="12">ABC transporter permease subunit</fullName>
    </submittedName>
</protein>
<evidence type="ECO:0000256" key="7">
    <source>
        <dbReference type="ARBA" id="ARBA00022989"/>
    </source>
</evidence>
<dbReference type="PANTHER" id="PTHR43386:SF1">
    <property type="entry name" value="D,D-DIPEPTIDE TRANSPORT SYSTEM PERMEASE PROTEIN DDPC-RELATED"/>
    <property type="match status" value="1"/>
</dbReference>
<dbReference type="Proteomes" id="UP000474957">
    <property type="component" value="Unassembled WGS sequence"/>
</dbReference>
<evidence type="ECO:0000259" key="11">
    <source>
        <dbReference type="PROSITE" id="PS50928"/>
    </source>
</evidence>
<evidence type="ECO:0000313" key="12">
    <source>
        <dbReference type="EMBL" id="MSU91114.1"/>
    </source>
</evidence>
<feature type="transmembrane region" description="Helical" evidence="9">
    <location>
        <begin position="164"/>
        <end position="188"/>
    </location>
</feature>
<feature type="transmembrane region" description="Helical" evidence="9">
    <location>
        <begin position="119"/>
        <end position="144"/>
    </location>
</feature>
<feature type="transmembrane region" description="Helical" evidence="9">
    <location>
        <begin position="49"/>
        <end position="73"/>
    </location>
</feature>
<evidence type="ECO:0000256" key="5">
    <source>
        <dbReference type="ARBA" id="ARBA00022856"/>
    </source>
</evidence>
<evidence type="ECO:0000256" key="6">
    <source>
        <dbReference type="ARBA" id="ARBA00022927"/>
    </source>
</evidence>
<keyword evidence="5" id="KW-0571">Peptide transport</keyword>
<proteinExistence type="inferred from homology"/>
<dbReference type="EMBL" id="WIND01000015">
    <property type="protein sequence ID" value="MSU91114.1"/>
    <property type="molecule type" value="Genomic_DNA"/>
</dbReference>
<feature type="transmembrane region" description="Helical" evidence="9">
    <location>
        <begin position="281"/>
        <end position="303"/>
    </location>
</feature>
<gene>
    <name evidence="12" type="ORF">GE300_16115</name>
</gene>
<evidence type="ECO:0000313" key="13">
    <source>
        <dbReference type="Proteomes" id="UP000474957"/>
    </source>
</evidence>
<comment type="caution">
    <text evidence="12">The sequence shown here is derived from an EMBL/GenBank/DDBJ whole genome shotgun (WGS) entry which is preliminary data.</text>
</comment>
<comment type="similarity">
    <text evidence="9">Belongs to the binding-protein-dependent transport system permease family.</text>
</comment>
<evidence type="ECO:0000256" key="3">
    <source>
        <dbReference type="ARBA" id="ARBA00022475"/>
    </source>
</evidence>
<dbReference type="CDD" id="cd06261">
    <property type="entry name" value="TM_PBP2"/>
    <property type="match status" value="1"/>
</dbReference>
<dbReference type="AlphaFoldDB" id="A0A6L5Z503"/>
<dbReference type="InterPro" id="IPR035906">
    <property type="entry name" value="MetI-like_sf"/>
</dbReference>
<dbReference type="GO" id="GO:0015031">
    <property type="term" value="P:protein transport"/>
    <property type="evidence" value="ECO:0007669"/>
    <property type="project" value="UniProtKB-KW"/>
</dbReference>
<dbReference type="PANTHER" id="PTHR43386">
    <property type="entry name" value="OLIGOPEPTIDE TRANSPORT SYSTEM PERMEASE PROTEIN APPC"/>
    <property type="match status" value="1"/>
</dbReference>
<evidence type="ECO:0000256" key="4">
    <source>
        <dbReference type="ARBA" id="ARBA00022692"/>
    </source>
</evidence>
<accession>A0A6L5Z503</accession>
<keyword evidence="7 9" id="KW-1133">Transmembrane helix</keyword>
<keyword evidence="8 9" id="KW-0472">Membrane</keyword>
<dbReference type="SUPFAM" id="SSF161098">
    <property type="entry name" value="MetI-like"/>
    <property type="match status" value="1"/>
</dbReference>